<dbReference type="Proteomes" id="UP000525298">
    <property type="component" value="Unassembled WGS sequence"/>
</dbReference>
<dbReference type="PROSITE" id="PS51898">
    <property type="entry name" value="TYR_RECOMBINASE"/>
    <property type="match status" value="1"/>
</dbReference>
<dbReference type="HAMAP" id="MF_01808">
    <property type="entry name" value="Recomb_XerC_XerD"/>
    <property type="match status" value="1"/>
</dbReference>
<dbReference type="GO" id="GO:0003677">
    <property type="term" value="F:DNA binding"/>
    <property type="evidence" value="ECO:0007669"/>
    <property type="project" value="UniProtKB-UniRule"/>
</dbReference>
<comment type="function">
    <text evidence="9">Site-specific tyrosine recombinase, which acts by catalyzing the cutting and rejoining of the recombining DNA molecules. The XerC-XerD complex is essential to convert dimers of the bacterial chromosome into monomers to permit their segregation at cell division. It also contributes to the segregational stability of plasmids.</text>
</comment>
<comment type="subcellular location">
    <subcellularLocation>
        <location evidence="1 9">Cytoplasm</location>
    </subcellularLocation>
</comment>
<keyword evidence="8 9" id="KW-0131">Cell cycle</keyword>
<evidence type="ECO:0000256" key="8">
    <source>
        <dbReference type="ARBA" id="ARBA00023306"/>
    </source>
</evidence>
<dbReference type="EMBL" id="JACDUS010000002">
    <property type="protein sequence ID" value="MBA2880788.1"/>
    <property type="molecule type" value="Genomic_DNA"/>
</dbReference>
<gene>
    <name evidence="9" type="primary">xerC</name>
    <name evidence="12" type="ORF">HNR65_001106</name>
</gene>
<dbReference type="NCBIfam" id="NF040815">
    <property type="entry name" value="recomb_XerA_Arch"/>
    <property type="match status" value="1"/>
</dbReference>
<dbReference type="InterPro" id="IPR002104">
    <property type="entry name" value="Integrase_catalytic"/>
</dbReference>
<dbReference type="InterPro" id="IPR023009">
    <property type="entry name" value="Tyrosine_recombinase_XerC/XerD"/>
</dbReference>
<name>A0A7W0HK47_9BACT</name>
<dbReference type="Gene3D" id="1.10.443.10">
    <property type="entry name" value="Intergrase catalytic core"/>
    <property type="match status" value="1"/>
</dbReference>
<proteinExistence type="inferred from homology"/>
<dbReference type="GO" id="GO:0051301">
    <property type="term" value="P:cell division"/>
    <property type="evidence" value="ECO:0007669"/>
    <property type="project" value="UniProtKB-KW"/>
</dbReference>
<feature type="active site" evidence="9">
    <location>
        <position position="270"/>
    </location>
</feature>
<evidence type="ECO:0000256" key="9">
    <source>
        <dbReference type="HAMAP-Rule" id="MF_01808"/>
    </source>
</evidence>
<dbReference type="GO" id="GO:0005737">
    <property type="term" value="C:cytoplasm"/>
    <property type="evidence" value="ECO:0007669"/>
    <property type="project" value="UniProtKB-SubCell"/>
</dbReference>
<dbReference type="SUPFAM" id="SSF56349">
    <property type="entry name" value="DNA breaking-rejoining enzymes"/>
    <property type="match status" value="1"/>
</dbReference>
<evidence type="ECO:0000256" key="4">
    <source>
        <dbReference type="ARBA" id="ARBA00022829"/>
    </source>
</evidence>
<dbReference type="GO" id="GO:0009037">
    <property type="term" value="F:tyrosine-based site-specific recombinase activity"/>
    <property type="evidence" value="ECO:0007669"/>
    <property type="project" value="UniProtKB-UniRule"/>
</dbReference>
<dbReference type="InterPro" id="IPR013762">
    <property type="entry name" value="Integrase-like_cat_sf"/>
</dbReference>
<keyword evidence="6 9" id="KW-0238">DNA-binding</keyword>
<dbReference type="InterPro" id="IPR010998">
    <property type="entry name" value="Integrase_recombinase_N"/>
</dbReference>
<evidence type="ECO:0000256" key="5">
    <source>
        <dbReference type="ARBA" id="ARBA00022908"/>
    </source>
</evidence>
<sequence length="321" mass="35824">MSKIAVTQLLDSFVDYLAAEKGYSDHTCRAYARDLSDFLAYFTTWQSTEQVRKQKRQGAQKDSSGAAGIEEISALVIRSYLGQLHRQQIKKTSIARKLSAIRSFFNYLEKHHVISQNPATQVITPKQDKPVPGYLTVDDVFRLIDSIADDSVAGKRNRAILETLYSTGIRVSELTGLDVENVDFANRTVRVLGKGSVERIVPIGNKAAEAIRAYRRALYGNSAKTTDIWKGPLFLNKNGGRLTQRSVARMLDQAARAAGLTVPVSPHDLRHTFATHLLDAGLDLRMVQELLGHRQLSTTQKYTHVSIDRLMAAYDSAHPRK</sequence>
<dbReference type="InterPro" id="IPR011010">
    <property type="entry name" value="DNA_brk_join_enz"/>
</dbReference>
<dbReference type="Gene3D" id="1.10.150.130">
    <property type="match status" value="1"/>
</dbReference>
<evidence type="ECO:0000259" key="10">
    <source>
        <dbReference type="PROSITE" id="PS51898"/>
    </source>
</evidence>
<feature type="active site" evidence="9">
    <location>
        <position position="293"/>
    </location>
</feature>
<dbReference type="GO" id="GO:0007059">
    <property type="term" value="P:chromosome segregation"/>
    <property type="evidence" value="ECO:0007669"/>
    <property type="project" value="UniProtKB-UniRule"/>
</dbReference>
<dbReference type="GO" id="GO:0006313">
    <property type="term" value="P:DNA transposition"/>
    <property type="evidence" value="ECO:0007669"/>
    <property type="project" value="UniProtKB-UniRule"/>
</dbReference>
<dbReference type="PANTHER" id="PTHR30349:SF77">
    <property type="entry name" value="TYROSINE RECOMBINASE XERC"/>
    <property type="match status" value="1"/>
</dbReference>
<dbReference type="RefSeq" id="WP_181550443.1">
    <property type="nucleotide sequence ID" value="NZ_JACDUS010000002.1"/>
</dbReference>
<keyword evidence="2 9" id="KW-0963">Cytoplasm</keyword>
<protein>
    <recommendedName>
        <fullName evidence="9">Tyrosine recombinase XerC</fullName>
    </recommendedName>
</protein>
<feature type="active site" evidence="9">
    <location>
        <position position="267"/>
    </location>
</feature>
<evidence type="ECO:0000256" key="6">
    <source>
        <dbReference type="ARBA" id="ARBA00023125"/>
    </source>
</evidence>
<dbReference type="AlphaFoldDB" id="A0A7W0HK47"/>
<keyword evidence="13" id="KW-1185">Reference proteome</keyword>
<dbReference type="CDD" id="cd00798">
    <property type="entry name" value="INT_XerDC_C"/>
    <property type="match status" value="1"/>
</dbReference>
<dbReference type="NCBIfam" id="NF001399">
    <property type="entry name" value="PRK00283.1"/>
    <property type="match status" value="1"/>
</dbReference>
<evidence type="ECO:0000256" key="1">
    <source>
        <dbReference type="ARBA" id="ARBA00004496"/>
    </source>
</evidence>
<dbReference type="InterPro" id="IPR050090">
    <property type="entry name" value="Tyrosine_recombinase_XerCD"/>
</dbReference>
<evidence type="ECO:0000259" key="11">
    <source>
        <dbReference type="PROSITE" id="PS51900"/>
    </source>
</evidence>
<keyword evidence="3 9" id="KW-0132">Cell division</keyword>
<dbReference type="PROSITE" id="PS51900">
    <property type="entry name" value="CB"/>
    <property type="match status" value="1"/>
</dbReference>
<organism evidence="12 13">
    <name type="scientific">Desulfosalsimonas propionicica</name>
    <dbReference type="NCBI Taxonomy" id="332175"/>
    <lineage>
        <taxon>Bacteria</taxon>
        <taxon>Pseudomonadati</taxon>
        <taxon>Thermodesulfobacteriota</taxon>
        <taxon>Desulfobacteria</taxon>
        <taxon>Desulfobacterales</taxon>
        <taxon>Desulfosalsimonadaceae</taxon>
        <taxon>Desulfosalsimonas</taxon>
    </lineage>
</organism>
<feature type="active site" description="O-(3'-phospho-DNA)-tyrosine intermediate" evidence="9">
    <location>
        <position position="302"/>
    </location>
</feature>
<evidence type="ECO:0000256" key="7">
    <source>
        <dbReference type="ARBA" id="ARBA00023172"/>
    </source>
</evidence>
<dbReference type="PANTHER" id="PTHR30349">
    <property type="entry name" value="PHAGE INTEGRASE-RELATED"/>
    <property type="match status" value="1"/>
</dbReference>
<feature type="domain" description="Tyr recombinase" evidence="10">
    <location>
        <begin position="130"/>
        <end position="315"/>
    </location>
</feature>
<evidence type="ECO:0000313" key="13">
    <source>
        <dbReference type="Proteomes" id="UP000525298"/>
    </source>
</evidence>
<evidence type="ECO:0000256" key="3">
    <source>
        <dbReference type="ARBA" id="ARBA00022618"/>
    </source>
</evidence>
<keyword evidence="7 9" id="KW-0233">DNA recombination</keyword>
<dbReference type="InterPro" id="IPR004107">
    <property type="entry name" value="Integrase_SAM-like_N"/>
</dbReference>
<keyword evidence="4 9" id="KW-0159">Chromosome partition</keyword>
<dbReference type="Pfam" id="PF00589">
    <property type="entry name" value="Phage_integrase"/>
    <property type="match status" value="1"/>
</dbReference>
<comment type="similarity">
    <text evidence="9">Belongs to the 'phage' integrase family. XerC subfamily.</text>
</comment>
<comment type="subunit">
    <text evidence="9">Forms a cyclic heterotetrameric complex composed of two molecules of XerC and two molecules of XerD.</text>
</comment>
<dbReference type="InterPro" id="IPR044068">
    <property type="entry name" value="CB"/>
</dbReference>
<reference evidence="12 13" key="1">
    <citation type="submission" date="2020-07" db="EMBL/GenBank/DDBJ databases">
        <title>Genomic Encyclopedia of Type Strains, Phase IV (KMG-IV): sequencing the most valuable type-strain genomes for metagenomic binning, comparative biology and taxonomic classification.</title>
        <authorList>
            <person name="Goeker M."/>
        </authorList>
    </citation>
    <scope>NUCLEOTIDE SEQUENCE [LARGE SCALE GENOMIC DNA]</scope>
    <source>
        <strain evidence="12 13">DSM 17721</strain>
    </source>
</reference>
<feature type="active site" evidence="9">
    <location>
        <position position="170"/>
    </location>
</feature>
<keyword evidence="5 9" id="KW-0229">DNA integration</keyword>
<evidence type="ECO:0000313" key="12">
    <source>
        <dbReference type="EMBL" id="MBA2880788.1"/>
    </source>
</evidence>
<feature type="domain" description="Core-binding (CB)" evidence="11">
    <location>
        <begin position="4"/>
        <end position="109"/>
    </location>
</feature>
<dbReference type="Pfam" id="PF02899">
    <property type="entry name" value="Phage_int_SAM_1"/>
    <property type="match status" value="2"/>
</dbReference>
<evidence type="ECO:0000256" key="2">
    <source>
        <dbReference type="ARBA" id="ARBA00022490"/>
    </source>
</evidence>
<feature type="active site" evidence="9">
    <location>
        <position position="194"/>
    </location>
</feature>
<comment type="caution">
    <text evidence="12">The sequence shown here is derived from an EMBL/GenBank/DDBJ whole genome shotgun (WGS) entry which is preliminary data.</text>
</comment>
<accession>A0A7W0HK47</accession>